<proteinExistence type="predicted"/>
<evidence type="ECO:0000313" key="1">
    <source>
        <dbReference type="EMBL" id="KIM57822.1"/>
    </source>
</evidence>
<reference evidence="2" key="2">
    <citation type="submission" date="2015-01" db="EMBL/GenBank/DDBJ databases">
        <title>Evolutionary Origins and Diversification of the Mycorrhizal Mutualists.</title>
        <authorList>
            <consortium name="DOE Joint Genome Institute"/>
            <consortium name="Mycorrhizal Genomics Consortium"/>
            <person name="Kohler A."/>
            <person name="Kuo A."/>
            <person name="Nagy L.G."/>
            <person name="Floudas D."/>
            <person name="Copeland A."/>
            <person name="Barry K.W."/>
            <person name="Cichocki N."/>
            <person name="Veneault-Fourrey C."/>
            <person name="LaButti K."/>
            <person name="Lindquist E.A."/>
            <person name="Lipzen A."/>
            <person name="Lundell T."/>
            <person name="Morin E."/>
            <person name="Murat C."/>
            <person name="Riley R."/>
            <person name="Ohm R."/>
            <person name="Sun H."/>
            <person name="Tunlid A."/>
            <person name="Henrissat B."/>
            <person name="Grigoriev I.V."/>
            <person name="Hibbett D.S."/>
            <person name="Martin F."/>
        </authorList>
    </citation>
    <scope>NUCLEOTIDE SEQUENCE [LARGE SCALE GENOMIC DNA]</scope>
    <source>
        <strain evidence="2">Foug A</strain>
    </source>
</reference>
<evidence type="ECO:0000313" key="2">
    <source>
        <dbReference type="Proteomes" id="UP000053989"/>
    </source>
</evidence>
<keyword evidence="2" id="KW-1185">Reference proteome</keyword>
<sequence length="55" mass="6235">MYIEIRQGCLMMLRIFVMCNHPKTKHRNASDATISVKKTICQAGTMVVCSKFPTT</sequence>
<gene>
    <name evidence="1" type="ORF">SCLCIDRAFT_1117695</name>
</gene>
<dbReference type="Proteomes" id="UP000053989">
    <property type="component" value="Unassembled WGS sequence"/>
</dbReference>
<accession>A0A0C2ZZF6</accession>
<dbReference type="HOGENOM" id="CLU_3033752_0_0_1"/>
<reference evidence="1 2" key="1">
    <citation type="submission" date="2014-04" db="EMBL/GenBank/DDBJ databases">
        <authorList>
            <consortium name="DOE Joint Genome Institute"/>
            <person name="Kuo A."/>
            <person name="Kohler A."/>
            <person name="Nagy L.G."/>
            <person name="Floudas D."/>
            <person name="Copeland A."/>
            <person name="Barry K.W."/>
            <person name="Cichocki N."/>
            <person name="Veneault-Fourrey C."/>
            <person name="LaButti K."/>
            <person name="Lindquist E.A."/>
            <person name="Lipzen A."/>
            <person name="Lundell T."/>
            <person name="Morin E."/>
            <person name="Murat C."/>
            <person name="Sun H."/>
            <person name="Tunlid A."/>
            <person name="Henrissat B."/>
            <person name="Grigoriev I.V."/>
            <person name="Hibbett D.S."/>
            <person name="Martin F."/>
            <person name="Nordberg H.P."/>
            <person name="Cantor M.N."/>
            <person name="Hua S.X."/>
        </authorList>
    </citation>
    <scope>NUCLEOTIDE SEQUENCE [LARGE SCALE GENOMIC DNA]</scope>
    <source>
        <strain evidence="1 2">Foug A</strain>
    </source>
</reference>
<name>A0A0C2ZZF6_9AGAM</name>
<organism evidence="1 2">
    <name type="scientific">Scleroderma citrinum Foug A</name>
    <dbReference type="NCBI Taxonomy" id="1036808"/>
    <lineage>
        <taxon>Eukaryota</taxon>
        <taxon>Fungi</taxon>
        <taxon>Dikarya</taxon>
        <taxon>Basidiomycota</taxon>
        <taxon>Agaricomycotina</taxon>
        <taxon>Agaricomycetes</taxon>
        <taxon>Agaricomycetidae</taxon>
        <taxon>Boletales</taxon>
        <taxon>Sclerodermatineae</taxon>
        <taxon>Sclerodermataceae</taxon>
        <taxon>Scleroderma</taxon>
    </lineage>
</organism>
<protein>
    <submittedName>
        <fullName evidence="1">Uncharacterized protein</fullName>
    </submittedName>
</protein>
<dbReference type="EMBL" id="KN822095">
    <property type="protein sequence ID" value="KIM57822.1"/>
    <property type="molecule type" value="Genomic_DNA"/>
</dbReference>
<dbReference type="AlphaFoldDB" id="A0A0C2ZZF6"/>
<dbReference type="InParanoid" id="A0A0C2ZZF6"/>